<organism evidence="2 3">
    <name type="scientific">Portunus trituberculatus</name>
    <name type="common">Swimming crab</name>
    <name type="synonym">Neptunus trituberculatus</name>
    <dbReference type="NCBI Taxonomy" id="210409"/>
    <lineage>
        <taxon>Eukaryota</taxon>
        <taxon>Metazoa</taxon>
        <taxon>Ecdysozoa</taxon>
        <taxon>Arthropoda</taxon>
        <taxon>Crustacea</taxon>
        <taxon>Multicrustacea</taxon>
        <taxon>Malacostraca</taxon>
        <taxon>Eumalacostraca</taxon>
        <taxon>Eucarida</taxon>
        <taxon>Decapoda</taxon>
        <taxon>Pleocyemata</taxon>
        <taxon>Brachyura</taxon>
        <taxon>Eubrachyura</taxon>
        <taxon>Portunoidea</taxon>
        <taxon>Portunidae</taxon>
        <taxon>Portuninae</taxon>
        <taxon>Portunus</taxon>
    </lineage>
</organism>
<evidence type="ECO:0000256" key="1">
    <source>
        <dbReference type="SAM" id="MobiDB-lite"/>
    </source>
</evidence>
<keyword evidence="3" id="KW-1185">Reference proteome</keyword>
<feature type="region of interest" description="Disordered" evidence="1">
    <location>
        <begin position="1"/>
        <end position="35"/>
    </location>
</feature>
<reference evidence="2 3" key="1">
    <citation type="submission" date="2019-05" db="EMBL/GenBank/DDBJ databases">
        <title>Another draft genome of Portunus trituberculatus and its Hox gene families provides insights of decapod evolution.</title>
        <authorList>
            <person name="Jeong J.-H."/>
            <person name="Song I."/>
            <person name="Kim S."/>
            <person name="Choi T."/>
            <person name="Kim D."/>
            <person name="Ryu S."/>
            <person name="Kim W."/>
        </authorList>
    </citation>
    <scope>NUCLEOTIDE SEQUENCE [LARGE SCALE GENOMIC DNA]</scope>
    <source>
        <tissue evidence="2">Muscle</tissue>
    </source>
</reference>
<evidence type="ECO:0000313" key="2">
    <source>
        <dbReference type="EMBL" id="MPC36067.1"/>
    </source>
</evidence>
<feature type="compositionally biased region" description="Low complexity" evidence="1">
    <location>
        <begin position="1"/>
        <end position="23"/>
    </location>
</feature>
<dbReference type="Proteomes" id="UP000324222">
    <property type="component" value="Unassembled WGS sequence"/>
</dbReference>
<name>A0A5B7ES31_PORTR</name>
<protein>
    <submittedName>
        <fullName evidence="2">Uncharacterized protein</fullName>
    </submittedName>
</protein>
<accession>A0A5B7ES31</accession>
<feature type="compositionally biased region" description="Basic and acidic residues" evidence="1">
    <location>
        <begin position="24"/>
        <end position="33"/>
    </location>
</feature>
<gene>
    <name evidence="2" type="ORF">E2C01_029514</name>
</gene>
<comment type="caution">
    <text evidence="2">The sequence shown here is derived from an EMBL/GenBank/DDBJ whole genome shotgun (WGS) entry which is preliminary data.</text>
</comment>
<evidence type="ECO:0000313" key="3">
    <source>
        <dbReference type="Proteomes" id="UP000324222"/>
    </source>
</evidence>
<proteinExistence type="predicted"/>
<sequence>MNVIQRTSSNQSIISSISSTGQRQQREEGDKEGILPSVSEIHSGNACGLRMLPLPSLWVL</sequence>
<dbReference type="EMBL" id="VSRR010003420">
    <property type="protein sequence ID" value="MPC36067.1"/>
    <property type="molecule type" value="Genomic_DNA"/>
</dbReference>
<dbReference type="AlphaFoldDB" id="A0A5B7ES31"/>